<dbReference type="Proteomes" id="UP000789901">
    <property type="component" value="Unassembled WGS sequence"/>
</dbReference>
<reference evidence="2 3" key="1">
    <citation type="submission" date="2021-06" db="EMBL/GenBank/DDBJ databases">
        <authorList>
            <person name="Kallberg Y."/>
            <person name="Tangrot J."/>
            <person name="Rosling A."/>
        </authorList>
    </citation>
    <scope>NUCLEOTIDE SEQUENCE [LARGE SCALE GENOMIC DNA]</scope>
    <source>
        <strain evidence="2 3">120-4 pot B 10/14</strain>
    </source>
</reference>
<accession>A0ABN7XJ24</accession>
<feature type="non-terminal residue" evidence="2">
    <location>
        <position position="187"/>
    </location>
</feature>
<dbReference type="EMBL" id="CAJVQB010142206">
    <property type="protein sequence ID" value="CAG8854770.1"/>
    <property type="molecule type" value="Genomic_DNA"/>
</dbReference>
<feature type="non-terminal residue" evidence="2">
    <location>
        <position position="1"/>
    </location>
</feature>
<gene>
    <name evidence="2" type="ORF">GMARGA_LOCUS43591</name>
</gene>
<keyword evidence="3" id="KW-1185">Reference proteome</keyword>
<feature type="domain" description="Peptidase A1" evidence="1">
    <location>
        <begin position="1"/>
        <end position="76"/>
    </location>
</feature>
<dbReference type="InterPro" id="IPR021109">
    <property type="entry name" value="Peptidase_aspartic_dom_sf"/>
</dbReference>
<proteinExistence type="predicted"/>
<dbReference type="SUPFAM" id="SSF50630">
    <property type="entry name" value="Acid proteases"/>
    <property type="match status" value="1"/>
</dbReference>
<dbReference type="Pfam" id="PF00026">
    <property type="entry name" value="Asp"/>
    <property type="match status" value="1"/>
</dbReference>
<comment type="caution">
    <text evidence="2">The sequence shown here is derived from an EMBL/GenBank/DDBJ whole genome shotgun (WGS) entry which is preliminary data.</text>
</comment>
<evidence type="ECO:0000313" key="2">
    <source>
        <dbReference type="EMBL" id="CAG8854770.1"/>
    </source>
</evidence>
<sequence length="187" mass="21048">DCNISSSFDISFEIANQKLRLPSSIISTGKDINGTNKCESIITGSTNSTNSWIFGSAFIMNFYMVFDQTKSQFGIASRSDIDYGPTPVEIMIQVPIYLVETKCLKIIDQNRISQAFSVDSIDQNGYYNVGGNYLAQEGFTYSFYFYPNSIFNATNCSSEQYDLAYTNPLTTDITKNPWEIERSVYSV</sequence>
<dbReference type="Gene3D" id="2.40.70.10">
    <property type="entry name" value="Acid Proteases"/>
    <property type="match status" value="1"/>
</dbReference>
<protein>
    <submittedName>
        <fullName evidence="2">13739_t:CDS:1</fullName>
    </submittedName>
</protein>
<dbReference type="InterPro" id="IPR033121">
    <property type="entry name" value="PEPTIDASE_A1"/>
</dbReference>
<evidence type="ECO:0000313" key="3">
    <source>
        <dbReference type="Proteomes" id="UP000789901"/>
    </source>
</evidence>
<evidence type="ECO:0000259" key="1">
    <source>
        <dbReference type="PROSITE" id="PS51767"/>
    </source>
</evidence>
<name>A0ABN7XJ24_GIGMA</name>
<dbReference type="PROSITE" id="PS51767">
    <property type="entry name" value="PEPTIDASE_A1"/>
    <property type="match status" value="1"/>
</dbReference>
<organism evidence="2 3">
    <name type="scientific">Gigaspora margarita</name>
    <dbReference type="NCBI Taxonomy" id="4874"/>
    <lineage>
        <taxon>Eukaryota</taxon>
        <taxon>Fungi</taxon>
        <taxon>Fungi incertae sedis</taxon>
        <taxon>Mucoromycota</taxon>
        <taxon>Glomeromycotina</taxon>
        <taxon>Glomeromycetes</taxon>
        <taxon>Diversisporales</taxon>
        <taxon>Gigasporaceae</taxon>
        <taxon>Gigaspora</taxon>
    </lineage>
</organism>